<dbReference type="Gene3D" id="3.40.50.1370">
    <property type="entry name" value="Aspartate/ornithine carbamoyltransferase"/>
    <property type="match status" value="2"/>
</dbReference>
<dbReference type="InterPro" id="IPR036901">
    <property type="entry name" value="Asp/Orn_carbamoylTrfase_sf"/>
</dbReference>
<evidence type="ECO:0000259" key="3">
    <source>
        <dbReference type="Pfam" id="PF00185"/>
    </source>
</evidence>
<dbReference type="InterPro" id="IPR006131">
    <property type="entry name" value="Asp_carbamoyltransf_Asp/Orn-bd"/>
</dbReference>
<evidence type="ECO:0000313" key="6">
    <source>
        <dbReference type="Proteomes" id="UP000178114"/>
    </source>
</evidence>
<dbReference type="GO" id="GO:0016597">
    <property type="term" value="F:amino acid binding"/>
    <property type="evidence" value="ECO:0007669"/>
    <property type="project" value="InterPro"/>
</dbReference>
<dbReference type="InterPro" id="IPR006130">
    <property type="entry name" value="Asp/Orn_carbamoylTrfase"/>
</dbReference>
<sequence length="406" mass="45821">METNPDRALGKLNHFLSVRDFSVSSLINLMRKTLEIKNFIRKPKGPELLLRACAGKQMVNVFFQDSTRTRSSSSSAAASLGMFVENILGTKVDGEYKLAYTSLYSKGAAFLDEMMTYAAYFDLINIRAHKVGMAEEIAREIDRRGYNGHVINSADGEKGEGEHPTQAATNIYTFFGGFGIDIEKDWKRLPQYSVAFINDCRNRVVRSDSLLMGKALGMELKYCCVPGLEPDELLQNELKSAGVRFSIHYNLQPASVASISRIPEDWLGKERTEEILRSGQSCSITRRTADEFGYAGVMHAFPRFERGNELPSRNTAGDLSLDDDDRAWYWKQIRNGKFVRMAVILMLLNPSLELESLRLQELNASFIGQCYHCGRLQNSVSGWGDLKAERYKELPLLPFCPKCQKK</sequence>
<dbReference type="STRING" id="1798351.A2930_04030"/>
<dbReference type="Proteomes" id="UP000178114">
    <property type="component" value="Unassembled WGS sequence"/>
</dbReference>
<dbReference type="Pfam" id="PF02729">
    <property type="entry name" value="OTCace_N"/>
    <property type="match status" value="1"/>
</dbReference>
<dbReference type="GO" id="GO:0016743">
    <property type="term" value="F:carboxyl- or carbamoyltransferase activity"/>
    <property type="evidence" value="ECO:0007669"/>
    <property type="project" value="InterPro"/>
</dbReference>
<dbReference type="InterPro" id="IPR006132">
    <property type="entry name" value="Asp/Orn_carbamoyltranf_P-bd"/>
</dbReference>
<gene>
    <name evidence="5" type="ORF">A2930_04030</name>
</gene>
<dbReference type="PANTHER" id="PTHR45753">
    <property type="entry name" value="ORNITHINE CARBAMOYLTRANSFERASE, MITOCHONDRIAL"/>
    <property type="match status" value="1"/>
</dbReference>
<dbReference type="GO" id="GO:0044205">
    <property type="term" value="P:'de novo' UMP biosynthetic process"/>
    <property type="evidence" value="ECO:0007669"/>
    <property type="project" value="UniProtKB-UniPathway"/>
</dbReference>
<dbReference type="AlphaFoldDB" id="A0A1F5X1G2"/>
<feature type="domain" description="Aspartate/ornithine carbamoyltransferase Asp/Orn-binding" evidence="3">
    <location>
        <begin position="193"/>
        <end position="346"/>
    </location>
</feature>
<feature type="domain" description="Aspartate/ornithine carbamoyltransferase carbamoyl-P binding" evidence="4">
    <location>
        <begin position="14"/>
        <end position="174"/>
    </location>
</feature>
<dbReference type="PRINTS" id="PR00101">
    <property type="entry name" value="ATCASE"/>
</dbReference>
<evidence type="ECO:0000259" key="4">
    <source>
        <dbReference type="Pfam" id="PF02729"/>
    </source>
</evidence>
<dbReference type="Pfam" id="PF00185">
    <property type="entry name" value="OTCace"/>
    <property type="match status" value="1"/>
</dbReference>
<name>A0A1F5X1G2_9BACT</name>
<dbReference type="PANTHER" id="PTHR45753:SF6">
    <property type="entry name" value="ASPARTATE CARBAMOYLTRANSFERASE"/>
    <property type="match status" value="1"/>
</dbReference>
<comment type="similarity">
    <text evidence="2">Belongs to the aspartate/ornithine carbamoyltransferase superfamily.</text>
</comment>
<proteinExistence type="inferred from homology"/>
<dbReference type="GO" id="GO:0006520">
    <property type="term" value="P:amino acid metabolic process"/>
    <property type="evidence" value="ECO:0007669"/>
    <property type="project" value="InterPro"/>
</dbReference>
<dbReference type="EMBL" id="MFID01000006">
    <property type="protein sequence ID" value="OGF81738.1"/>
    <property type="molecule type" value="Genomic_DNA"/>
</dbReference>
<dbReference type="UniPathway" id="UPA00070">
    <property type="reaction ID" value="UER00116"/>
</dbReference>
<evidence type="ECO:0000256" key="1">
    <source>
        <dbReference type="ARBA" id="ARBA00022679"/>
    </source>
</evidence>
<protein>
    <submittedName>
        <fullName evidence="5">Uncharacterized protein</fullName>
    </submittedName>
</protein>
<dbReference type="PRINTS" id="PR00100">
    <property type="entry name" value="AOTCASE"/>
</dbReference>
<comment type="caution">
    <text evidence="5">The sequence shown here is derived from an EMBL/GenBank/DDBJ whole genome shotgun (WGS) entry which is preliminary data.</text>
</comment>
<organism evidence="5 6">
    <name type="scientific">Candidatus Giovannonibacteria bacterium RIFCSPLOWO2_01_FULL_45_34</name>
    <dbReference type="NCBI Taxonomy" id="1798351"/>
    <lineage>
        <taxon>Bacteria</taxon>
        <taxon>Candidatus Giovannoniibacteriota</taxon>
    </lineage>
</organism>
<accession>A0A1F5X1G2</accession>
<reference evidence="5 6" key="1">
    <citation type="journal article" date="2016" name="Nat. Commun.">
        <title>Thousands of microbial genomes shed light on interconnected biogeochemical processes in an aquifer system.</title>
        <authorList>
            <person name="Anantharaman K."/>
            <person name="Brown C.T."/>
            <person name="Hug L.A."/>
            <person name="Sharon I."/>
            <person name="Castelle C.J."/>
            <person name="Probst A.J."/>
            <person name="Thomas B.C."/>
            <person name="Singh A."/>
            <person name="Wilkins M.J."/>
            <person name="Karaoz U."/>
            <person name="Brodie E.L."/>
            <person name="Williams K.H."/>
            <person name="Hubbard S.S."/>
            <person name="Banfield J.F."/>
        </authorList>
    </citation>
    <scope>NUCLEOTIDE SEQUENCE [LARGE SCALE GENOMIC DNA]</scope>
</reference>
<keyword evidence="1 2" id="KW-0808">Transferase</keyword>
<evidence type="ECO:0000313" key="5">
    <source>
        <dbReference type="EMBL" id="OGF81738.1"/>
    </source>
</evidence>
<dbReference type="SUPFAM" id="SSF53671">
    <property type="entry name" value="Aspartate/ornithine carbamoyltransferase"/>
    <property type="match status" value="1"/>
</dbReference>
<evidence type="ECO:0000256" key="2">
    <source>
        <dbReference type="RuleBase" id="RU003634"/>
    </source>
</evidence>